<dbReference type="EMBL" id="JAWDIS010000001">
    <property type="protein sequence ID" value="MDU0365951.1"/>
    <property type="molecule type" value="Genomic_DNA"/>
</dbReference>
<protein>
    <submittedName>
        <fullName evidence="1">Uncharacterized protein</fullName>
    </submittedName>
</protein>
<proteinExistence type="predicted"/>
<reference evidence="1 2" key="1">
    <citation type="submission" date="2023-09" db="EMBL/GenBank/DDBJ databases">
        <title>Microbacterium fusihabitans sp. nov., Microbacterium phycihabitans sp. nov., and Microbacterium cervinum sp. nov., isolated from dried seaweeds of beach.</title>
        <authorList>
            <person name="Lee S.D."/>
        </authorList>
    </citation>
    <scope>NUCLEOTIDE SEQUENCE [LARGE SCALE GENOMIC DNA]</scope>
    <source>
        <strain evidence="1 2">KSW4-17</strain>
    </source>
</reference>
<organism evidence="1 2">
    <name type="scientific">Microbacterium galbum</name>
    <dbReference type="NCBI Taxonomy" id="3075994"/>
    <lineage>
        <taxon>Bacteria</taxon>
        <taxon>Bacillati</taxon>
        <taxon>Actinomycetota</taxon>
        <taxon>Actinomycetes</taxon>
        <taxon>Micrococcales</taxon>
        <taxon>Microbacteriaceae</taxon>
        <taxon>Microbacterium</taxon>
    </lineage>
</organism>
<sequence length="181" mass="19123">MHDDADVGAMALHLTVRIDERRTEPEVWRAVIRSGEEADAGARVLTAATLHRVHYADPSWAEQLREAVPDLSSIGSAFADRELISMIDESSLFTDSLCVISSVDIDAAVGSLVSHALVRGVARVFDGDTIAILLTAAFPAAMGGPVVDPADVAARRAHWASIGFVDIPGTAAMLLPVGSRP</sequence>
<evidence type="ECO:0000313" key="2">
    <source>
        <dbReference type="Proteomes" id="UP001263371"/>
    </source>
</evidence>
<keyword evidence="2" id="KW-1185">Reference proteome</keyword>
<dbReference type="Proteomes" id="UP001263371">
    <property type="component" value="Unassembled WGS sequence"/>
</dbReference>
<evidence type="ECO:0000313" key="1">
    <source>
        <dbReference type="EMBL" id="MDU0365951.1"/>
    </source>
</evidence>
<dbReference type="RefSeq" id="WP_315993238.1">
    <property type="nucleotide sequence ID" value="NZ_JAWDIS010000001.1"/>
</dbReference>
<accession>A0ABU3T3Q9</accession>
<gene>
    <name evidence="1" type="ORF">RWH45_01920</name>
</gene>
<name>A0ABU3T3Q9_9MICO</name>
<comment type="caution">
    <text evidence="1">The sequence shown here is derived from an EMBL/GenBank/DDBJ whole genome shotgun (WGS) entry which is preliminary data.</text>
</comment>